<keyword evidence="4" id="KW-1185">Reference proteome</keyword>
<dbReference type="RefSeq" id="WP_251803924.1">
    <property type="nucleotide sequence ID" value="NZ_JAMQOL010000072.1"/>
</dbReference>
<evidence type="ECO:0000313" key="3">
    <source>
        <dbReference type="EMBL" id="MCM4084169.1"/>
    </source>
</evidence>
<reference evidence="3 4" key="1">
    <citation type="submission" date="2022-06" db="EMBL/GenBank/DDBJ databases">
        <title>Actinoplanes abujensis sp. nov., isolated from Nigerian arid soil.</title>
        <authorList>
            <person name="Ding P."/>
        </authorList>
    </citation>
    <scope>NUCLEOTIDE SEQUENCE [LARGE SCALE GENOMIC DNA]</scope>
    <source>
        <strain evidence="4">TRM88002</strain>
    </source>
</reference>
<dbReference type="InterPro" id="IPR052897">
    <property type="entry name" value="Sec-Metab_Biosynth_Hydrolase"/>
</dbReference>
<feature type="domain" description="AB hydrolase-1" evidence="2">
    <location>
        <begin position="48"/>
        <end position="270"/>
    </location>
</feature>
<keyword evidence="3" id="KW-0378">Hydrolase</keyword>
<dbReference type="EMBL" id="JAMQOL010000072">
    <property type="protein sequence ID" value="MCM4084169.1"/>
    <property type="molecule type" value="Genomic_DNA"/>
</dbReference>
<name>A0ABT0YFZ6_9ACTN</name>
<sequence length="280" mass="29276">MKRTLRTGIIAMALGTAALLTGSGAASASQVATHQAQTAANHTVKPTIVTVHGAWTDASSFATVTGILLKDGYQVLDFANPLRSLSGDSAYLASFLQTRTSGPVILVGHSYGGAIVGEAALSDPDVRGLVYVDAFVPDQGESLLQLLNSAGPVDPAQLFDMAPYPQAPEGDVDLYLKRDAFGVAFANGLPKAQQAKLYAQQRPITFSAVNEPASADPAWKQLPSWYVAGTQDASIPLSLQLSMAKRAGSSVTKVNTGHLAMLAAPQTVAQVIEKADRTTR</sequence>
<dbReference type="Gene3D" id="3.40.50.1820">
    <property type="entry name" value="alpha/beta hydrolase"/>
    <property type="match status" value="1"/>
</dbReference>
<dbReference type="InterPro" id="IPR029058">
    <property type="entry name" value="AB_hydrolase_fold"/>
</dbReference>
<dbReference type="Pfam" id="PF12697">
    <property type="entry name" value="Abhydrolase_6"/>
    <property type="match status" value="1"/>
</dbReference>
<accession>A0ABT0YFZ6</accession>
<evidence type="ECO:0000256" key="1">
    <source>
        <dbReference type="SAM" id="SignalP"/>
    </source>
</evidence>
<gene>
    <name evidence="3" type="ORF">LXN57_42195</name>
</gene>
<evidence type="ECO:0000313" key="4">
    <source>
        <dbReference type="Proteomes" id="UP001523216"/>
    </source>
</evidence>
<keyword evidence="1" id="KW-0732">Signal</keyword>
<dbReference type="InterPro" id="IPR000073">
    <property type="entry name" value="AB_hydrolase_1"/>
</dbReference>
<dbReference type="PANTHER" id="PTHR37017">
    <property type="entry name" value="AB HYDROLASE-1 DOMAIN-CONTAINING PROTEIN-RELATED"/>
    <property type="match status" value="1"/>
</dbReference>
<evidence type="ECO:0000259" key="2">
    <source>
        <dbReference type="Pfam" id="PF12697"/>
    </source>
</evidence>
<comment type="caution">
    <text evidence="3">The sequence shown here is derived from an EMBL/GenBank/DDBJ whole genome shotgun (WGS) entry which is preliminary data.</text>
</comment>
<organism evidence="3 4">
    <name type="scientific">Paractinoplanes hotanensis</name>
    <dbReference type="NCBI Taxonomy" id="2906497"/>
    <lineage>
        <taxon>Bacteria</taxon>
        <taxon>Bacillati</taxon>
        <taxon>Actinomycetota</taxon>
        <taxon>Actinomycetes</taxon>
        <taxon>Micromonosporales</taxon>
        <taxon>Micromonosporaceae</taxon>
        <taxon>Paractinoplanes</taxon>
    </lineage>
</organism>
<protein>
    <submittedName>
        <fullName evidence="3">Alpha/beta hydrolase</fullName>
    </submittedName>
</protein>
<dbReference type="PANTHER" id="PTHR37017:SF11">
    <property type="entry name" value="ESTERASE_LIPASE_THIOESTERASE DOMAIN-CONTAINING PROTEIN"/>
    <property type="match status" value="1"/>
</dbReference>
<dbReference type="Proteomes" id="UP001523216">
    <property type="component" value="Unassembled WGS sequence"/>
</dbReference>
<dbReference type="SUPFAM" id="SSF53474">
    <property type="entry name" value="alpha/beta-Hydrolases"/>
    <property type="match status" value="1"/>
</dbReference>
<feature type="signal peptide" evidence="1">
    <location>
        <begin position="1"/>
        <end position="28"/>
    </location>
</feature>
<proteinExistence type="predicted"/>
<dbReference type="GO" id="GO:0016787">
    <property type="term" value="F:hydrolase activity"/>
    <property type="evidence" value="ECO:0007669"/>
    <property type="project" value="UniProtKB-KW"/>
</dbReference>
<feature type="chain" id="PRO_5047135674" evidence="1">
    <location>
        <begin position="29"/>
        <end position="280"/>
    </location>
</feature>